<reference evidence="2 3" key="1">
    <citation type="submission" date="2014-09" db="EMBL/GenBank/DDBJ databases">
        <authorList>
            <person name="Martin A.A."/>
        </authorList>
    </citation>
    <scope>NUCLEOTIDE SEQUENCE</scope>
    <source>
        <strain evidence="3">ED321</strain>
        <strain evidence="2">ED321 Heterogonic</strain>
    </source>
</reference>
<dbReference type="CTD" id="36383127"/>
<evidence type="ECO:0000313" key="3">
    <source>
        <dbReference type="Proteomes" id="UP000035682"/>
    </source>
</evidence>
<dbReference type="RefSeq" id="XP_024509945.1">
    <property type="nucleotide sequence ID" value="XM_024644380.1"/>
</dbReference>
<dbReference type="EMBL" id="LN609530">
    <property type="protein sequence ID" value="CEF70749.1"/>
    <property type="molecule type" value="Genomic_DNA"/>
</dbReference>
<organism evidence="2">
    <name type="scientific">Strongyloides ratti</name>
    <name type="common">Parasitic roundworm</name>
    <dbReference type="NCBI Taxonomy" id="34506"/>
    <lineage>
        <taxon>Eukaryota</taxon>
        <taxon>Metazoa</taxon>
        <taxon>Ecdysozoa</taxon>
        <taxon>Nematoda</taxon>
        <taxon>Chromadorea</taxon>
        <taxon>Rhabditida</taxon>
        <taxon>Tylenchina</taxon>
        <taxon>Panagrolaimomorpha</taxon>
        <taxon>Strongyloidoidea</taxon>
        <taxon>Strongyloididae</taxon>
        <taxon>Strongyloides</taxon>
    </lineage>
</organism>
<accession>A0A090LT36</accession>
<name>A0A090LT36_STRRB</name>
<evidence type="ECO:0000313" key="2">
    <source>
        <dbReference type="EMBL" id="CEF70749.1"/>
    </source>
</evidence>
<reference evidence="4" key="2">
    <citation type="submission" date="2020-12" db="UniProtKB">
        <authorList>
            <consortium name="WormBaseParasite"/>
        </authorList>
    </citation>
    <scope>IDENTIFICATION</scope>
</reference>
<dbReference type="AlphaFoldDB" id="A0A090LT36"/>
<sequence>MELDLANRKRVEPFVSSYMYWLSINDPNKVFTDIIINEMEKKIGEILEKKEKEEIEKKKLQGKKKNGVFQSKEPDYGWLKDVKLKERKKLSYVEYSHVNDLIEKLDQSEWVILVDFWGWELSCATTRSEVLTSFEENVTKIIANRLQISSTPTSVEDVVISMKQLMDNEESQKKDDFETSSINTSYTTLSFDTLITSSNESIQLQADAMKKFNKVMNIV</sequence>
<proteinExistence type="predicted"/>
<evidence type="ECO:0000256" key="1">
    <source>
        <dbReference type="SAM" id="Coils"/>
    </source>
</evidence>
<dbReference type="WormBase" id="SRAE_X000008000">
    <property type="protein sequence ID" value="SRP06937"/>
    <property type="gene ID" value="WBGene00265634"/>
</dbReference>
<protein>
    <submittedName>
        <fullName evidence="2 4">Retinal degeneration protein 3 family-containing protein</fullName>
    </submittedName>
</protein>
<keyword evidence="1" id="KW-0175">Coiled coil</keyword>
<evidence type="ECO:0000313" key="5">
    <source>
        <dbReference type="WormBase" id="SRAE_X000008000"/>
    </source>
</evidence>
<feature type="coiled-coil region" evidence="1">
    <location>
        <begin position="36"/>
        <end position="63"/>
    </location>
</feature>
<dbReference type="OrthoDB" id="5824539at2759"/>
<gene>
    <name evidence="2 4 5" type="ORF">SRAE_X000008000</name>
</gene>
<evidence type="ECO:0000313" key="4">
    <source>
        <dbReference type="WBParaSite" id="SRAE_X000008000.1"/>
    </source>
</evidence>
<dbReference type="GeneID" id="36383127"/>
<keyword evidence="3" id="KW-1185">Reference proteome</keyword>
<dbReference type="Proteomes" id="UP000035682">
    <property type="component" value="Unplaced"/>
</dbReference>
<dbReference type="WBParaSite" id="SRAE_X000008000.1">
    <property type="protein sequence ID" value="SRAE_X000008000.1"/>
    <property type="gene ID" value="WBGene00265634"/>
</dbReference>